<keyword evidence="2" id="KW-0808">Transferase</keyword>
<evidence type="ECO:0000313" key="3">
    <source>
        <dbReference type="Proteomes" id="UP000295573"/>
    </source>
</evidence>
<dbReference type="EMBL" id="SLWR01000003">
    <property type="protein sequence ID" value="TCO49244.1"/>
    <property type="molecule type" value="Genomic_DNA"/>
</dbReference>
<feature type="domain" description="N-acetyltransferase" evidence="1">
    <location>
        <begin position="6"/>
        <end position="147"/>
    </location>
</feature>
<dbReference type="InterPro" id="IPR016181">
    <property type="entry name" value="Acyl_CoA_acyltransferase"/>
</dbReference>
<keyword evidence="3" id="KW-1185">Reference proteome</keyword>
<dbReference type="Pfam" id="PF00583">
    <property type="entry name" value="Acetyltransf_1"/>
    <property type="match status" value="1"/>
</dbReference>
<dbReference type="OrthoDB" id="9787920at2"/>
<reference evidence="2 3" key="1">
    <citation type="journal article" date="2015" name="Stand. Genomic Sci.">
        <title>Genomic Encyclopedia of Bacterial and Archaeal Type Strains, Phase III: the genomes of soil and plant-associated and newly described type strains.</title>
        <authorList>
            <person name="Whitman W.B."/>
            <person name="Woyke T."/>
            <person name="Klenk H.P."/>
            <person name="Zhou Y."/>
            <person name="Lilburn T.G."/>
            <person name="Beck B.J."/>
            <person name="De Vos P."/>
            <person name="Vandamme P."/>
            <person name="Eisen J.A."/>
            <person name="Garrity G."/>
            <person name="Hugenholtz P."/>
            <person name="Kyrpides N.C."/>
        </authorList>
    </citation>
    <scope>NUCLEOTIDE SEQUENCE [LARGE SCALE GENOMIC DNA]</scope>
    <source>
        <strain evidence="2 3">VKM Ac-2541</strain>
    </source>
</reference>
<dbReference type="PROSITE" id="PS51186">
    <property type="entry name" value="GNAT"/>
    <property type="match status" value="1"/>
</dbReference>
<proteinExistence type="predicted"/>
<organism evidence="2 3">
    <name type="scientific">Kribbella antiqua</name>
    <dbReference type="NCBI Taxonomy" id="2512217"/>
    <lineage>
        <taxon>Bacteria</taxon>
        <taxon>Bacillati</taxon>
        <taxon>Actinomycetota</taxon>
        <taxon>Actinomycetes</taxon>
        <taxon>Propionibacteriales</taxon>
        <taxon>Kribbellaceae</taxon>
        <taxon>Kribbella</taxon>
    </lineage>
</organism>
<evidence type="ECO:0000259" key="1">
    <source>
        <dbReference type="PROSITE" id="PS51186"/>
    </source>
</evidence>
<sequence>MWRLQVGVDEGLEDELTDRLVEFNKEQSAVVRERFRPENLKSEPVHVFATDDTGALIGGCAGRVERVWHWLTVDTMWVDPSCRGRGIGSALLAAIEAEGRRRGCRWSDLNTFDFQALEFYLEAGYIEYGVKHDYPPGHSNHLLRKDL</sequence>
<gene>
    <name evidence="2" type="ORF">EV646_103222</name>
</gene>
<protein>
    <submittedName>
        <fullName evidence="2">Acetyltransferase (GNAT) family protein</fullName>
    </submittedName>
</protein>
<dbReference type="CDD" id="cd04301">
    <property type="entry name" value="NAT_SF"/>
    <property type="match status" value="1"/>
</dbReference>
<dbReference type="Proteomes" id="UP000295573">
    <property type="component" value="Unassembled WGS sequence"/>
</dbReference>
<dbReference type="InterPro" id="IPR000182">
    <property type="entry name" value="GNAT_dom"/>
</dbReference>
<evidence type="ECO:0000313" key="2">
    <source>
        <dbReference type="EMBL" id="TCO49244.1"/>
    </source>
</evidence>
<dbReference type="GO" id="GO:0016747">
    <property type="term" value="F:acyltransferase activity, transferring groups other than amino-acyl groups"/>
    <property type="evidence" value="ECO:0007669"/>
    <property type="project" value="InterPro"/>
</dbReference>
<name>A0A4R2IV43_9ACTN</name>
<dbReference type="AlphaFoldDB" id="A0A4R2IV43"/>
<comment type="caution">
    <text evidence="2">The sequence shown here is derived from an EMBL/GenBank/DDBJ whole genome shotgun (WGS) entry which is preliminary data.</text>
</comment>
<dbReference type="Gene3D" id="3.40.630.30">
    <property type="match status" value="1"/>
</dbReference>
<accession>A0A4R2IV43</accession>
<dbReference type="RefSeq" id="WP_132146812.1">
    <property type="nucleotide sequence ID" value="NZ_SLWR01000003.1"/>
</dbReference>
<dbReference type="SUPFAM" id="SSF55729">
    <property type="entry name" value="Acyl-CoA N-acyltransferases (Nat)"/>
    <property type="match status" value="1"/>
</dbReference>